<feature type="compositionally biased region" description="Polar residues" evidence="8">
    <location>
        <begin position="407"/>
        <end position="421"/>
    </location>
</feature>
<accession>A0AAW1NQ11</accession>
<feature type="region of interest" description="Disordered" evidence="8">
    <location>
        <begin position="401"/>
        <end position="478"/>
    </location>
</feature>
<organism evidence="10 11">
    <name type="scientific">Symbiochloris irregularis</name>
    <dbReference type="NCBI Taxonomy" id="706552"/>
    <lineage>
        <taxon>Eukaryota</taxon>
        <taxon>Viridiplantae</taxon>
        <taxon>Chlorophyta</taxon>
        <taxon>core chlorophytes</taxon>
        <taxon>Trebouxiophyceae</taxon>
        <taxon>Trebouxiales</taxon>
        <taxon>Trebouxiaceae</taxon>
        <taxon>Symbiochloris</taxon>
    </lineage>
</organism>
<keyword evidence="11" id="KW-1185">Reference proteome</keyword>
<dbReference type="PANTHER" id="PTHR12133">
    <property type="entry name" value="TRNA (ADENINE(58)-N(1))-METHYLTRANSFERASE"/>
    <property type="match status" value="1"/>
</dbReference>
<dbReference type="Gene3D" id="3.40.50.150">
    <property type="entry name" value="Vaccinia Virus protein VP39"/>
    <property type="match status" value="1"/>
</dbReference>
<keyword evidence="7" id="KW-0539">Nucleus</keyword>
<feature type="compositionally biased region" description="Low complexity" evidence="8">
    <location>
        <begin position="422"/>
        <end position="453"/>
    </location>
</feature>
<evidence type="ECO:0000256" key="7">
    <source>
        <dbReference type="ARBA" id="ARBA00023242"/>
    </source>
</evidence>
<sequence>MLLHSTEQRNTIEKGDLVIIYEHHDSMKSIVVDPKADFSNKFGNFKMADWIGKPFGSKGYAKAPSSGWVYLLRPTPELWTKVLLHRTQILYAADIALICTMLELRPGSRVLECGTGSGSLTHALARAIAPLGHLHTFDFHAQRATMAAKEFQEHGLKDVVTVAQRDIEQAGFPEELHGQADAVFLDVPGPWKAVPSAARCLRPNGVLATFSPCIEQVQKTREAMACASFWDVRVLECLLHDYEVRSERMITDTEAYAAAMNAAALGGYGKKRKHGTDQVAVMDREGPDGACKSFVLAKPVADGRGHTGYLVFARRALKSIGEQSEGTPEPSANGAAANADAPVVSASGGTVPGAAQRAAEESRPAKKQNTGVGAEALPSTVDLGLPNAEFFEAQMAAKYGTPKPAAQSRQRSVTPTANVSRPQATVQPPSQAAQVQSQVPKAAEEPMPAAAAKAAEHPPEDQQGSTQLVAGDYGVLSD</sequence>
<evidence type="ECO:0000256" key="3">
    <source>
        <dbReference type="ARBA" id="ARBA00022603"/>
    </source>
</evidence>
<dbReference type="Gene3D" id="3.10.330.20">
    <property type="match status" value="1"/>
</dbReference>
<dbReference type="InterPro" id="IPR049470">
    <property type="entry name" value="TRM61_C"/>
</dbReference>
<evidence type="ECO:0000256" key="1">
    <source>
        <dbReference type="ARBA" id="ARBA00004123"/>
    </source>
</evidence>
<evidence type="ECO:0000256" key="4">
    <source>
        <dbReference type="ARBA" id="ARBA00022679"/>
    </source>
</evidence>
<dbReference type="InterPro" id="IPR014816">
    <property type="entry name" value="tRNA_MeTrfase_Gcd14"/>
</dbReference>
<reference evidence="10 11" key="1">
    <citation type="journal article" date="2024" name="Nat. Commun.">
        <title>Phylogenomics reveals the evolutionary origins of lichenization in chlorophyte algae.</title>
        <authorList>
            <person name="Puginier C."/>
            <person name="Libourel C."/>
            <person name="Otte J."/>
            <person name="Skaloud P."/>
            <person name="Haon M."/>
            <person name="Grisel S."/>
            <person name="Petersen M."/>
            <person name="Berrin J.G."/>
            <person name="Delaux P.M."/>
            <person name="Dal Grande F."/>
            <person name="Keller J."/>
        </authorList>
    </citation>
    <scope>NUCLEOTIDE SEQUENCE [LARGE SCALE GENOMIC DNA]</scope>
    <source>
        <strain evidence="10 11">SAG 2036</strain>
    </source>
</reference>
<dbReference type="PROSITE" id="PS51620">
    <property type="entry name" value="SAM_TRM61"/>
    <property type="match status" value="1"/>
</dbReference>
<evidence type="ECO:0000259" key="9">
    <source>
        <dbReference type="Pfam" id="PF08704"/>
    </source>
</evidence>
<keyword evidence="3" id="KW-0489">Methyltransferase</keyword>
<dbReference type="GO" id="GO:0160107">
    <property type="term" value="F:tRNA (adenine(58)-N1)-methyltransferase activity"/>
    <property type="evidence" value="ECO:0007669"/>
    <property type="project" value="UniProtKB-EC"/>
</dbReference>
<comment type="subcellular location">
    <subcellularLocation>
        <location evidence="1">Nucleus</location>
    </subcellularLocation>
</comment>
<dbReference type="GO" id="GO:0030488">
    <property type="term" value="P:tRNA methylation"/>
    <property type="evidence" value="ECO:0007669"/>
    <property type="project" value="InterPro"/>
</dbReference>
<evidence type="ECO:0000256" key="6">
    <source>
        <dbReference type="ARBA" id="ARBA00022694"/>
    </source>
</evidence>
<evidence type="ECO:0000256" key="5">
    <source>
        <dbReference type="ARBA" id="ARBA00022691"/>
    </source>
</evidence>
<dbReference type="SUPFAM" id="SSF53335">
    <property type="entry name" value="S-adenosyl-L-methionine-dependent methyltransferases"/>
    <property type="match status" value="1"/>
</dbReference>
<keyword evidence="5" id="KW-0949">S-adenosyl-L-methionine</keyword>
<keyword evidence="4" id="KW-0808">Transferase</keyword>
<dbReference type="Pfam" id="PF08704">
    <property type="entry name" value="GCD14"/>
    <property type="match status" value="1"/>
</dbReference>
<dbReference type="PANTHER" id="PTHR12133:SF2">
    <property type="entry name" value="TRNA (ADENINE(58)-N(1))-METHYLTRANSFERASE CATALYTIC SUBUNIT TRMT61A"/>
    <property type="match status" value="1"/>
</dbReference>
<evidence type="ECO:0000256" key="2">
    <source>
        <dbReference type="ARBA" id="ARBA00012796"/>
    </source>
</evidence>
<gene>
    <name evidence="10" type="ORF">WJX73_004785</name>
</gene>
<evidence type="ECO:0000313" key="11">
    <source>
        <dbReference type="Proteomes" id="UP001465755"/>
    </source>
</evidence>
<name>A0AAW1NQ11_9CHLO</name>
<dbReference type="InterPro" id="IPR029063">
    <property type="entry name" value="SAM-dependent_MTases_sf"/>
</dbReference>
<dbReference type="GO" id="GO:0031515">
    <property type="term" value="C:tRNA (m1A) methyltransferase complex"/>
    <property type="evidence" value="ECO:0007669"/>
    <property type="project" value="InterPro"/>
</dbReference>
<keyword evidence="6" id="KW-0819">tRNA processing</keyword>
<dbReference type="AlphaFoldDB" id="A0AAW1NQ11"/>
<dbReference type="EC" id="2.1.1.220" evidence="2"/>
<comment type="caution">
    <text evidence="10">The sequence shown here is derived from an EMBL/GenBank/DDBJ whole genome shotgun (WGS) entry which is preliminary data.</text>
</comment>
<proteinExistence type="predicted"/>
<feature type="region of interest" description="Disordered" evidence="8">
    <location>
        <begin position="343"/>
        <end position="378"/>
    </location>
</feature>
<dbReference type="CDD" id="cd02440">
    <property type="entry name" value="AdoMet_MTases"/>
    <property type="match status" value="1"/>
</dbReference>
<evidence type="ECO:0000313" key="10">
    <source>
        <dbReference type="EMBL" id="KAK9790136.1"/>
    </source>
</evidence>
<feature type="domain" description="tRNA (adenine(58)-N(1))-methyltransferase catalytic subunit TRM61 C-terminal" evidence="9">
    <location>
        <begin position="67"/>
        <end position="314"/>
    </location>
</feature>
<dbReference type="GO" id="GO:0005634">
    <property type="term" value="C:nucleus"/>
    <property type="evidence" value="ECO:0007669"/>
    <property type="project" value="UniProtKB-SubCell"/>
</dbReference>
<protein>
    <recommendedName>
        <fullName evidence="2">tRNA (adenine(58)-N(1))-methyltransferase</fullName>
        <ecNumber evidence="2">2.1.1.220</ecNumber>
    </recommendedName>
</protein>
<evidence type="ECO:0000256" key="8">
    <source>
        <dbReference type="SAM" id="MobiDB-lite"/>
    </source>
</evidence>
<dbReference type="EMBL" id="JALJOQ010000196">
    <property type="protein sequence ID" value="KAK9790136.1"/>
    <property type="molecule type" value="Genomic_DNA"/>
</dbReference>
<dbReference type="Proteomes" id="UP001465755">
    <property type="component" value="Unassembled WGS sequence"/>
</dbReference>